<dbReference type="AlphaFoldDB" id="A0A8C4N4R2"/>
<evidence type="ECO:0000313" key="3">
    <source>
        <dbReference type="Ensembl" id="ENSEBUP00000002380.1"/>
    </source>
</evidence>
<dbReference type="GO" id="GO:0007034">
    <property type="term" value="P:vacuolar transport"/>
    <property type="evidence" value="ECO:0007669"/>
    <property type="project" value="InterPro"/>
</dbReference>
<comment type="similarity">
    <text evidence="1">Belongs to the SNF7 family.</text>
</comment>
<feature type="region of interest" description="Disordered" evidence="2">
    <location>
        <begin position="233"/>
        <end position="254"/>
    </location>
</feature>
<dbReference type="PANTHER" id="PTHR10476">
    <property type="entry name" value="CHARGED MULTIVESICULAR BODY PROTEIN"/>
    <property type="match status" value="1"/>
</dbReference>
<reference evidence="3" key="2">
    <citation type="submission" date="2025-09" db="UniProtKB">
        <authorList>
            <consortium name="Ensembl"/>
        </authorList>
    </citation>
    <scope>IDENTIFICATION</scope>
</reference>
<sequence>MGLFGKHHQQPPKELVAEWSQKLRREMRGLDRQIRVLGDVQQLHIHGGREAETQRDNFSPLTRLIQGIEREEARAIASLRAAAKSGNRGAAAILAREVHGARRAVSRLHVTKAHINSATMGMKNQLALAKVTGEIGKSTEVMAAVQQLYKVSELQGVMGEMAREMCKAGIIEEIMDDTLSGLVGDEDEIDEDVDEEVDKILFDLTAGALGKAPATVTEPLPAAAAAAAAAAGRKGNKNVVQQETEEEEEEEEEVEIMKHRLAALRS</sequence>
<reference evidence="3" key="1">
    <citation type="submission" date="2025-08" db="UniProtKB">
        <authorList>
            <consortium name="Ensembl"/>
        </authorList>
    </citation>
    <scope>IDENTIFICATION</scope>
</reference>
<name>A0A8C4N4R2_EPTBU</name>
<evidence type="ECO:0000256" key="2">
    <source>
        <dbReference type="SAM" id="MobiDB-lite"/>
    </source>
</evidence>
<proteinExistence type="inferred from homology"/>
<dbReference type="GeneTree" id="ENSGT00950000182832"/>
<feature type="compositionally biased region" description="Acidic residues" evidence="2">
    <location>
        <begin position="243"/>
        <end position="254"/>
    </location>
</feature>
<dbReference type="InterPro" id="IPR005024">
    <property type="entry name" value="Snf7_fam"/>
</dbReference>
<keyword evidence="4" id="KW-1185">Reference proteome</keyword>
<protein>
    <submittedName>
        <fullName evidence="3">Charged multivesicular body protein 3</fullName>
    </submittedName>
</protein>
<dbReference type="Ensembl" id="ENSEBUT00000002733.1">
    <property type="protein sequence ID" value="ENSEBUP00000002380.1"/>
    <property type="gene ID" value="ENSEBUG00000001849.1"/>
</dbReference>
<organism evidence="3 4">
    <name type="scientific">Eptatretus burgeri</name>
    <name type="common">Inshore hagfish</name>
    <dbReference type="NCBI Taxonomy" id="7764"/>
    <lineage>
        <taxon>Eukaryota</taxon>
        <taxon>Metazoa</taxon>
        <taxon>Chordata</taxon>
        <taxon>Craniata</taxon>
        <taxon>Vertebrata</taxon>
        <taxon>Cyclostomata</taxon>
        <taxon>Myxini</taxon>
        <taxon>Myxiniformes</taxon>
        <taxon>Myxinidae</taxon>
        <taxon>Eptatretinae</taxon>
        <taxon>Eptatretus</taxon>
    </lineage>
</organism>
<accession>A0A8C4N4R2</accession>
<evidence type="ECO:0000313" key="4">
    <source>
        <dbReference type="Proteomes" id="UP000694388"/>
    </source>
</evidence>
<evidence type="ECO:0000256" key="1">
    <source>
        <dbReference type="ARBA" id="ARBA00006190"/>
    </source>
</evidence>
<dbReference type="Proteomes" id="UP000694388">
    <property type="component" value="Unplaced"/>
</dbReference>
<dbReference type="Pfam" id="PF03357">
    <property type="entry name" value="Snf7"/>
    <property type="match status" value="1"/>
</dbReference>
<dbReference type="Gene3D" id="6.10.140.1230">
    <property type="match status" value="1"/>
</dbReference>